<reference evidence="4" key="1">
    <citation type="journal article" date="2017" name="Nat. Ecol. Evol.">
        <title>Genome expansion and lineage-specific genetic innovations in the forest pathogenic fungi Armillaria.</title>
        <authorList>
            <person name="Sipos G."/>
            <person name="Prasanna A.N."/>
            <person name="Walter M.C."/>
            <person name="O'Connor E."/>
            <person name="Balint B."/>
            <person name="Krizsan K."/>
            <person name="Kiss B."/>
            <person name="Hess J."/>
            <person name="Varga T."/>
            <person name="Slot J."/>
            <person name="Riley R."/>
            <person name="Boka B."/>
            <person name="Rigling D."/>
            <person name="Barry K."/>
            <person name="Lee J."/>
            <person name="Mihaltcheva S."/>
            <person name="LaButti K."/>
            <person name="Lipzen A."/>
            <person name="Waldron R."/>
            <person name="Moloney N.M."/>
            <person name="Sperisen C."/>
            <person name="Kredics L."/>
            <person name="Vagvoelgyi C."/>
            <person name="Patrignani A."/>
            <person name="Fitzpatrick D."/>
            <person name="Nagy I."/>
            <person name="Doyle S."/>
            <person name="Anderson J.B."/>
            <person name="Grigoriev I.V."/>
            <person name="Gueldener U."/>
            <person name="Muensterkoetter M."/>
            <person name="Nagy L.G."/>
        </authorList>
    </citation>
    <scope>NUCLEOTIDE SEQUENCE [LARGE SCALE GENOMIC DNA]</scope>
    <source>
        <strain evidence="4">Ar21-2</strain>
    </source>
</reference>
<keyword evidence="4" id="KW-1185">Reference proteome</keyword>
<dbReference type="AlphaFoldDB" id="A0A2H3DHA7"/>
<dbReference type="OMA" id="HATHFAM"/>
<gene>
    <name evidence="3" type="ORF">ARMGADRAFT_1062244</name>
</gene>
<dbReference type="Gene3D" id="3.40.50.1460">
    <property type="match status" value="1"/>
</dbReference>
<feature type="domain" description="Peptidase C14 caspase" evidence="2">
    <location>
        <begin position="52"/>
        <end position="267"/>
    </location>
</feature>
<accession>A0A2H3DHA7</accession>
<dbReference type="GO" id="GO:0005737">
    <property type="term" value="C:cytoplasm"/>
    <property type="evidence" value="ECO:0007669"/>
    <property type="project" value="TreeGrafter"/>
</dbReference>
<dbReference type="Pfam" id="PF00656">
    <property type="entry name" value="Peptidase_C14"/>
    <property type="match status" value="1"/>
</dbReference>
<dbReference type="OrthoDB" id="2847018at2759"/>
<proteinExistence type="inferred from homology"/>
<dbReference type="InParanoid" id="A0A2H3DHA7"/>
<protein>
    <recommendedName>
        <fullName evidence="2">Peptidase C14 caspase domain-containing protein</fullName>
    </recommendedName>
</protein>
<dbReference type="PANTHER" id="PTHR48104:SF30">
    <property type="entry name" value="METACASPASE-1"/>
    <property type="match status" value="1"/>
</dbReference>
<organism evidence="3 4">
    <name type="scientific">Armillaria gallica</name>
    <name type="common">Bulbous honey fungus</name>
    <name type="synonym">Armillaria bulbosa</name>
    <dbReference type="NCBI Taxonomy" id="47427"/>
    <lineage>
        <taxon>Eukaryota</taxon>
        <taxon>Fungi</taxon>
        <taxon>Dikarya</taxon>
        <taxon>Basidiomycota</taxon>
        <taxon>Agaricomycotina</taxon>
        <taxon>Agaricomycetes</taxon>
        <taxon>Agaricomycetidae</taxon>
        <taxon>Agaricales</taxon>
        <taxon>Marasmiineae</taxon>
        <taxon>Physalacriaceae</taxon>
        <taxon>Armillaria</taxon>
    </lineage>
</organism>
<sequence length="301" mass="33380">MYEAFRRMQGDSGNLLAKMTEDIDPGTPESLQVPKILRTDHKAQDLDGSRFWAVLIGVDGDSHYPLHGCVSDAELTENYLVDDLGVPSDRIQRLLGPTGGETTNGSTSPTRVNILKTLYGLIDNADILPQDNIIVYFTGNGARYDAEGYHRNRVPPEVSLASIRPLNALCPLDRATRDDNGSRSSLIADTRVRESEVFLQSEHATHFAMYPRSYVMRLNLCSKPDTNSHVVLAACQKNEYAQEEDDDEKATHGIFTKSLVDSLRSGQGSTFVDLIAGLPKWPDQTPFIAGDHKGDPIWYQE</sequence>
<dbReference type="GO" id="GO:0004197">
    <property type="term" value="F:cysteine-type endopeptidase activity"/>
    <property type="evidence" value="ECO:0007669"/>
    <property type="project" value="InterPro"/>
</dbReference>
<dbReference type="EMBL" id="KZ293653">
    <property type="protein sequence ID" value="PBK94611.1"/>
    <property type="molecule type" value="Genomic_DNA"/>
</dbReference>
<dbReference type="GO" id="GO:0006508">
    <property type="term" value="P:proteolysis"/>
    <property type="evidence" value="ECO:0007669"/>
    <property type="project" value="InterPro"/>
</dbReference>
<comment type="similarity">
    <text evidence="1">Belongs to the peptidase C14B family.</text>
</comment>
<evidence type="ECO:0000259" key="2">
    <source>
        <dbReference type="Pfam" id="PF00656"/>
    </source>
</evidence>
<evidence type="ECO:0000256" key="1">
    <source>
        <dbReference type="ARBA" id="ARBA00009005"/>
    </source>
</evidence>
<dbReference type="InterPro" id="IPR011600">
    <property type="entry name" value="Pept_C14_caspase"/>
</dbReference>
<name>A0A2H3DHA7_ARMGA</name>
<dbReference type="PANTHER" id="PTHR48104">
    <property type="entry name" value="METACASPASE-4"/>
    <property type="match status" value="1"/>
</dbReference>
<dbReference type="Proteomes" id="UP000217790">
    <property type="component" value="Unassembled WGS sequence"/>
</dbReference>
<evidence type="ECO:0000313" key="3">
    <source>
        <dbReference type="EMBL" id="PBK94611.1"/>
    </source>
</evidence>
<dbReference type="InterPro" id="IPR050452">
    <property type="entry name" value="Metacaspase"/>
</dbReference>
<evidence type="ECO:0000313" key="4">
    <source>
        <dbReference type="Proteomes" id="UP000217790"/>
    </source>
</evidence>